<comment type="subunit">
    <text evidence="2">Homodimer.</text>
</comment>
<dbReference type="Gene3D" id="3.40.50.300">
    <property type="entry name" value="P-loop containing nucleotide triphosphate hydrolases"/>
    <property type="match status" value="1"/>
</dbReference>
<comment type="subcellular location">
    <subcellularLocation>
        <location evidence="2">Cytoplasm</location>
    </subcellularLocation>
</comment>
<feature type="binding site" evidence="2">
    <location>
        <begin position="12"/>
        <end position="17"/>
    </location>
    <ligand>
        <name>ATP</name>
        <dbReference type="ChEBI" id="CHEBI:30616"/>
    </ligand>
</feature>
<dbReference type="InterPro" id="IPR027417">
    <property type="entry name" value="P-loop_NTPase"/>
</dbReference>
<dbReference type="EMBL" id="BMXS01000007">
    <property type="protein sequence ID" value="GGX90963.1"/>
    <property type="molecule type" value="Genomic_DNA"/>
</dbReference>
<protein>
    <recommendedName>
        <fullName evidence="2">ATP-dependent dethiobiotin synthetase BioD</fullName>
        <ecNumber evidence="2">6.3.3.3</ecNumber>
    </recommendedName>
    <alternativeName>
        <fullName evidence="2">DTB synthetase</fullName>
        <shortName evidence="2">DTBS</shortName>
    </alternativeName>
    <alternativeName>
        <fullName evidence="2">Dethiobiotin synthase</fullName>
    </alternativeName>
</protein>
<dbReference type="SUPFAM" id="SSF52540">
    <property type="entry name" value="P-loop containing nucleoside triphosphate hydrolases"/>
    <property type="match status" value="1"/>
</dbReference>
<dbReference type="InterPro" id="IPR004472">
    <property type="entry name" value="DTB_synth_BioD"/>
</dbReference>
<dbReference type="EC" id="6.3.3.3" evidence="2"/>
<comment type="caution">
    <text evidence="2">Lacks conserved residue(s) required for the propagation of feature annotation.</text>
</comment>
<accession>A0ABQ2YQE1</accession>
<keyword evidence="2" id="KW-0963">Cytoplasm</keyword>
<keyword evidence="2" id="KW-0436">Ligase</keyword>
<dbReference type="RefSeq" id="WP_189468352.1">
    <property type="nucleotide sequence ID" value="NZ_BMXS01000007.1"/>
</dbReference>
<dbReference type="CDD" id="cd03109">
    <property type="entry name" value="DTBS"/>
    <property type="match status" value="1"/>
</dbReference>
<feature type="binding site" evidence="2">
    <location>
        <position position="41"/>
    </location>
    <ligand>
        <name>substrate</name>
    </ligand>
</feature>
<dbReference type="PIRSF" id="PIRSF006755">
    <property type="entry name" value="DTB_synth"/>
    <property type="match status" value="1"/>
</dbReference>
<dbReference type="PANTHER" id="PTHR43210:SF5">
    <property type="entry name" value="DETHIOBIOTIN SYNTHETASE"/>
    <property type="match status" value="1"/>
</dbReference>
<keyword evidence="2" id="KW-0547">Nucleotide-binding</keyword>
<name>A0ABQ2YQE1_9GAMM</name>
<feature type="binding site" evidence="2">
    <location>
        <position position="54"/>
    </location>
    <ligand>
        <name>ATP</name>
        <dbReference type="ChEBI" id="CHEBI:30616"/>
    </ligand>
</feature>
<gene>
    <name evidence="2 3" type="primary">bioD</name>
    <name evidence="3" type="ORF">GCM10007160_18030</name>
</gene>
<feature type="binding site" evidence="2">
    <location>
        <position position="54"/>
    </location>
    <ligand>
        <name>Mg(2+)</name>
        <dbReference type="ChEBI" id="CHEBI:18420"/>
    </ligand>
</feature>
<comment type="function">
    <text evidence="2">Catalyzes a mechanistically unusual reaction, the ATP-dependent insertion of CO2 between the N7 and N8 nitrogen atoms of 7,8-diaminopelargonic acid (DAPA, also called 7,8-diammoniononanoate) to form a ureido ring.</text>
</comment>
<feature type="binding site" evidence="2">
    <location>
        <begin position="176"/>
        <end position="177"/>
    </location>
    <ligand>
        <name>ATP</name>
        <dbReference type="ChEBI" id="CHEBI:30616"/>
    </ligand>
</feature>
<dbReference type="PANTHER" id="PTHR43210">
    <property type="entry name" value="DETHIOBIOTIN SYNTHETASE"/>
    <property type="match status" value="1"/>
</dbReference>
<comment type="cofactor">
    <cofactor evidence="2">
        <name>Mg(2+)</name>
        <dbReference type="ChEBI" id="CHEBI:18420"/>
    </cofactor>
</comment>
<keyword evidence="2" id="KW-0067">ATP-binding</keyword>
<feature type="binding site" evidence="2">
    <location>
        <begin position="116"/>
        <end position="119"/>
    </location>
    <ligand>
        <name>ATP</name>
        <dbReference type="ChEBI" id="CHEBI:30616"/>
    </ligand>
</feature>
<comment type="similarity">
    <text evidence="2">Belongs to the dethiobiotin synthetase family.</text>
</comment>
<dbReference type="NCBIfam" id="TIGR00347">
    <property type="entry name" value="bioD"/>
    <property type="match status" value="1"/>
</dbReference>
<comment type="catalytic activity">
    <reaction evidence="2">
        <text>(7R,8S)-7,8-diammoniononanoate + CO2 + ATP = (4R,5S)-dethiobiotin + ADP + phosphate + 3 H(+)</text>
        <dbReference type="Rhea" id="RHEA:15805"/>
        <dbReference type="ChEBI" id="CHEBI:15378"/>
        <dbReference type="ChEBI" id="CHEBI:16526"/>
        <dbReference type="ChEBI" id="CHEBI:30616"/>
        <dbReference type="ChEBI" id="CHEBI:43474"/>
        <dbReference type="ChEBI" id="CHEBI:149469"/>
        <dbReference type="ChEBI" id="CHEBI:149473"/>
        <dbReference type="ChEBI" id="CHEBI:456216"/>
        <dbReference type="EC" id="6.3.3.3"/>
    </reaction>
</comment>
<evidence type="ECO:0000256" key="1">
    <source>
        <dbReference type="ARBA" id="ARBA00022756"/>
    </source>
</evidence>
<comment type="pathway">
    <text evidence="2">Cofactor biosynthesis; biotin biosynthesis; biotin from 7,8-diaminononanoate: step 1/2.</text>
</comment>
<dbReference type="HAMAP" id="MF_00336">
    <property type="entry name" value="BioD"/>
    <property type="match status" value="1"/>
</dbReference>
<evidence type="ECO:0000313" key="3">
    <source>
        <dbReference type="EMBL" id="GGX90963.1"/>
    </source>
</evidence>
<organism evidence="3 4">
    <name type="scientific">Litchfieldella qijiaojingensis</name>
    <dbReference type="NCBI Taxonomy" id="980347"/>
    <lineage>
        <taxon>Bacteria</taxon>
        <taxon>Pseudomonadati</taxon>
        <taxon>Pseudomonadota</taxon>
        <taxon>Gammaproteobacteria</taxon>
        <taxon>Oceanospirillales</taxon>
        <taxon>Halomonadaceae</taxon>
        <taxon>Litchfieldella</taxon>
    </lineage>
</organism>
<feature type="binding site" evidence="2">
    <location>
        <position position="16"/>
    </location>
    <ligand>
        <name>Mg(2+)</name>
        <dbReference type="ChEBI" id="CHEBI:18420"/>
    </ligand>
</feature>
<dbReference type="Pfam" id="PF13500">
    <property type="entry name" value="AAA_26"/>
    <property type="match status" value="1"/>
</dbReference>
<sequence>MPTYFVTGTDTDAGKTLVSAALLAVARRQGLTTLGLKPVASGSEATPAGLRNIDALVLQSQSQPAVDYETVNPYAFAPAIAPHLAAYQAGQILGVEDLIHSLAAPLAERRDLTLIEGAGGWRVPLNDSEDLSDLAVKLDVPVILVVGLRLGAINHARLTLDTITAQGLRIAGWVANQIDPDIAARDGNLATLKHHLAAPCLGTLPYFTHGDTHDLVAKAAEYLRLPD</sequence>
<evidence type="ECO:0000313" key="4">
    <source>
        <dbReference type="Proteomes" id="UP000653056"/>
    </source>
</evidence>
<comment type="caution">
    <text evidence="3">The sequence shown here is derived from an EMBL/GenBank/DDBJ whole genome shotgun (WGS) entry which is preliminary data.</text>
</comment>
<feature type="binding site" evidence="2">
    <location>
        <position position="116"/>
    </location>
    <ligand>
        <name>Mg(2+)</name>
        <dbReference type="ChEBI" id="CHEBI:18420"/>
    </ligand>
</feature>
<dbReference type="Proteomes" id="UP000653056">
    <property type="component" value="Unassembled WGS sequence"/>
</dbReference>
<proteinExistence type="inferred from homology"/>
<reference evidence="4" key="1">
    <citation type="journal article" date="2019" name="Int. J. Syst. Evol. Microbiol.">
        <title>The Global Catalogue of Microorganisms (GCM) 10K type strain sequencing project: providing services to taxonomists for standard genome sequencing and annotation.</title>
        <authorList>
            <consortium name="The Broad Institute Genomics Platform"/>
            <consortium name="The Broad Institute Genome Sequencing Center for Infectious Disease"/>
            <person name="Wu L."/>
            <person name="Ma J."/>
        </authorList>
    </citation>
    <scope>NUCLEOTIDE SEQUENCE [LARGE SCALE GENOMIC DNA]</scope>
    <source>
        <strain evidence="4">KCTC 22228</strain>
    </source>
</reference>
<evidence type="ECO:0000256" key="2">
    <source>
        <dbReference type="HAMAP-Rule" id="MF_00336"/>
    </source>
</evidence>
<keyword evidence="2" id="KW-0479">Metal-binding</keyword>
<keyword evidence="1 2" id="KW-0093">Biotin biosynthesis</keyword>
<keyword evidence="2" id="KW-0460">Magnesium</keyword>
<feature type="active site" evidence="2">
    <location>
        <position position="37"/>
    </location>
</feature>
<keyword evidence="4" id="KW-1185">Reference proteome</keyword>